<keyword evidence="3" id="KW-0333">Golgi apparatus</keyword>
<dbReference type="InterPro" id="IPR009581">
    <property type="entry name" value="FAM20_C"/>
</dbReference>
<reference evidence="7" key="3">
    <citation type="submission" date="2019-06" db="EMBL/GenBank/DDBJ databases">
        <authorList>
            <person name="Poynton C."/>
            <person name="Hasenbein S."/>
            <person name="Benoit J.B."/>
            <person name="Sepulveda M.S."/>
            <person name="Poelchau M.F."/>
            <person name="Murali S.C."/>
            <person name="Chen S."/>
            <person name="Glastad K.M."/>
            <person name="Werren J.H."/>
            <person name="Vineis J.H."/>
            <person name="Bowen J.L."/>
            <person name="Friedrich M."/>
            <person name="Jones J."/>
            <person name="Robertson H.M."/>
            <person name="Feyereisen R."/>
            <person name="Mechler-Hickson A."/>
            <person name="Mathers N."/>
            <person name="Lee C.E."/>
            <person name="Colbourne J.K."/>
            <person name="Biales A."/>
            <person name="Johnston J.S."/>
            <person name="Wellborn G.A."/>
            <person name="Rosendale A.J."/>
            <person name="Cridge A.G."/>
            <person name="Munoz-Torres M.C."/>
            <person name="Bain P.A."/>
            <person name="Manny A.R."/>
            <person name="Major K.M."/>
            <person name="Lambert F.N."/>
            <person name="Vulpe C.D."/>
            <person name="Tuck P."/>
            <person name="Blalock B.J."/>
            <person name="Lin Y.-Y."/>
            <person name="Smith M.E."/>
            <person name="Ochoa-Acuna H."/>
            <person name="Chen M.-J.M."/>
            <person name="Childers C.P."/>
            <person name="Qu J."/>
            <person name="Dugan S."/>
            <person name="Lee S.L."/>
            <person name="Chao H."/>
            <person name="Dinh H."/>
            <person name="Han Y."/>
            <person name="Doddapaneni H."/>
            <person name="Worley K.C."/>
            <person name="Muzny D.M."/>
            <person name="Gibbs R.A."/>
            <person name="Richards S."/>
        </authorList>
    </citation>
    <scope>NUCLEOTIDE SEQUENCE</scope>
    <source>
        <strain evidence="7">HAZT.00-mixed</strain>
        <tissue evidence="7">Whole organism</tissue>
    </source>
</reference>
<dbReference type="PANTHER" id="PTHR12450">
    <property type="entry name" value="DENTIN MATRIX PROTEIN 4 PROTEIN FAM20"/>
    <property type="match status" value="1"/>
</dbReference>
<evidence type="ECO:0000256" key="4">
    <source>
        <dbReference type="ARBA" id="ARBA00023157"/>
    </source>
</evidence>
<gene>
    <name evidence="7" type="ORF">HAZT_HAZT009406</name>
</gene>
<evidence type="ECO:0000256" key="5">
    <source>
        <dbReference type="ARBA" id="ARBA00023180"/>
    </source>
</evidence>
<comment type="caution">
    <text evidence="7">The sequence shown here is derived from an EMBL/GenBank/DDBJ whole genome shotgun (WGS) entry which is preliminary data.</text>
</comment>
<dbReference type="GO" id="GO:0016773">
    <property type="term" value="F:phosphotransferase activity, alcohol group as acceptor"/>
    <property type="evidence" value="ECO:0007669"/>
    <property type="project" value="TreeGrafter"/>
</dbReference>
<dbReference type="Proteomes" id="UP000711488">
    <property type="component" value="Unassembled WGS sequence"/>
</dbReference>
<evidence type="ECO:0000313" key="7">
    <source>
        <dbReference type="EMBL" id="KAA0183265.1"/>
    </source>
</evidence>
<dbReference type="EMBL" id="JQDR03017970">
    <property type="protein sequence ID" value="KAA0183265.1"/>
    <property type="molecule type" value="Genomic_DNA"/>
</dbReference>
<evidence type="ECO:0000259" key="6">
    <source>
        <dbReference type="Pfam" id="PF06702"/>
    </source>
</evidence>
<dbReference type="InterPro" id="IPR024869">
    <property type="entry name" value="FAM20"/>
</dbReference>
<accession>A0A6A0GNE4</accession>
<dbReference type="Pfam" id="PF06702">
    <property type="entry name" value="Fam20C"/>
    <property type="match status" value="1"/>
</dbReference>
<reference evidence="7" key="2">
    <citation type="journal article" date="2018" name="Environ. Sci. Technol.">
        <title>The Toxicogenome of Hyalella azteca: A Model for Sediment Ecotoxicology and Evolutionary Toxicology.</title>
        <authorList>
            <person name="Poynton H.C."/>
            <person name="Hasenbein S."/>
            <person name="Benoit J.B."/>
            <person name="Sepulveda M.S."/>
            <person name="Poelchau M.F."/>
            <person name="Hughes D.S.T."/>
            <person name="Murali S.C."/>
            <person name="Chen S."/>
            <person name="Glastad K.M."/>
            <person name="Goodisman M.A.D."/>
            <person name="Werren J.H."/>
            <person name="Vineis J.H."/>
            <person name="Bowen J.L."/>
            <person name="Friedrich M."/>
            <person name="Jones J."/>
            <person name="Robertson H.M."/>
            <person name="Feyereisen R."/>
            <person name="Mechler-Hickson A."/>
            <person name="Mathers N."/>
            <person name="Lee C.E."/>
            <person name="Colbourne J.K."/>
            <person name="Biales A."/>
            <person name="Johnston J.S."/>
            <person name="Wellborn G.A."/>
            <person name="Rosendale A.J."/>
            <person name="Cridge A.G."/>
            <person name="Munoz-Torres M.C."/>
            <person name="Bain P.A."/>
            <person name="Manny A.R."/>
            <person name="Major K.M."/>
            <person name="Lambert F.N."/>
            <person name="Vulpe C.D."/>
            <person name="Tuck P."/>
            <person name="Blalock B.J."/>
            <person name="Lin Y.Y."/>
            <person name="Smith M.E."/>
            <person name="Ochoa-Acuna H."/>
            <person name="Chen M.M."/>
            <person name="Childers C.P."/>
            <person name="Qu J."/>
            <person name="Dugan S."/>
            <person name="Lee S.L."/>
            <person name="Chao H."/>
            <person name="Dinh H."/>
            <person name="Han Y."/>
            <person name="Doddapaneni H."/>
            <person name="Worley K.C."/>
            <person name="Muzny D.M."/>
            <person name="Gibbs R.A."/>
            <person name="Richards S."/>
        </authorList>
    </citation>
    <scope>NUCLEOTIDE SEQUENCE</scope>
    <source>
        <strain evidence="7">HAZT.00-mixed</strain>
        <tissue evidence="7">Whole organism</tissue>
    </source>
</reference>
<comment type="subcellular location">
    <subcellularLocation>
        <location evidence="1">Golgi apparatus</location>
    </subcellularLocation>
</comment>
<keyword evidence="5" id="KW-0325">Glycoprotein</keyword>
<dbReference type="AlphaFoldDB" id="A0A6A0GNE4"/>
<dbReference type="GO" id="GO:0005794">
    <property type="term" value="C:Golgi apparatus"/>
    <property type="evidence" value="ECO:0007669"/>
    <property type="project" value="UniProtKB-SubCell"/>
</dbReference>
<protein>
    <recommendedName>
        <fullName evidence="6">FAM20 C-terminal domain-containing protein</fullName>
    </recommendedName>
</protein>
<name>A0A6A0GNE4_HYAAZ</name>
<evidence type="ECO:0000256" key="1">
    <source>
        <dbReference type="ARBA" id="ARBA00004555"/>
    </source>
</evidence>
<keyword evidence="4" id="KW-1015">Disulfide bond</keyword>
<organism evidence="7">
    <name type="scientific">Hyalella azteca</name>
    <name type="common">Amphipod</name>
    <dbReference type="NCBI Taxonomy" id="294128"/>
    <lineage>
        <taxon>Eukaryota</taxon>
        <taxon>Metazoa</taxon>
        <taxon>Ecdysozoa</taxon>
        <taxon>Arthropoda</taxon>
        <taxon>Crustacea</taxon>
        <taxon>Multicrustacea</taxon>
        <taxon>Malacostraca</taxon>
        <taxon>Eumalacostraca</taxon>
        <taxon>Peracarida</taxon>
        <taxon>Amphipoda</taxon>
        <taxon>Senticaudata</taxon>
        <taxon>Talitrida</taxon>
        <taxon>Talitroidea</taxon>
        <taxon>Hyalellidae</taxon>
        <taxon>Hyalella</taxon>
    </lineage>
</organism>
<reference evidence="7" key="1">
    <citation type="submission" date="2014-08" db="EMBL/GenBank/DDBJ databases">
        <authorList>
            <person name="Murali S."/>
            <person name="Richards S."/>
            <person name="Bandaranaike D."/>
            <person name="Bellair M."/>
            <person name="Blankenburg K."/>
            <person name="Chao H."/>
            <person name="Dinh H."/>
            <person name="Doddapaneni H."/>
            <person name="Dugan-Rocha S."/>
            <person name="Elkadiri S."/>
            <person name="Gnanaolivu R."/>
            <person name="Hughes D."/>
            <person name="Lee S."/>
            <person name="Li M."/>
            <person name="Ming W."/>
            <person name="Munidasa M."/>
            <person name="Muniz J."/>
            <person name="Nguyen L."/>
            <person name="Osuji N."/>
            <person name="Pu L.-L."/>
            <person name="Puazo M."/>
            <person name="Skinner E."/>
            <person name="Qu C."/>
            <person name="Quiroz J."/>
            <person name="Raj R."/>
            <person name="Weissenberger G."/>
            <person name="Xin Y."/>
            <person name="Zou X."/>
            <person name="Han Y."/>
            <person name="Worley K."/>
            <person name="Muzny D."/>
            <person name="Gibbs R."/>
        </authorList>
    </citation>
    <scope>NUCLEOTIDE SEQUENCE</scope>
    <source>
        <strain evidence="7">HAZT.00-mixed</strain>
        <tissue evidence="7">Whole organism</tissue>
    </source>
</reference>
<evidence type="ECO:0000256" key="3">
    <source>
        <dbReference type="ARBA" id="ARBA00023034"/>
    </source>
</evidence>
<feature type="domain" description="FAM20 C-terminal" evidence="6">
    <location>
        <begin position="6"/>
        <end position="60"/>
    </location>
</feature>
<evidence type="ECO:0000256" key="2">
    <source>
        <dbReference type="ARBA" id="ARBA00006557"/>
    </source>
</evidence>
<dbReference type="PANTHER" id="PTHR12450:SF25">
    <property type="entry name" value="FAM20 C-TERMINAL DOMAIN-CONTAINING PROTEIN"/>
    <property type="match status" value="1"/>
</dbReference>
<comment type="similarity">
    <text evidence="2">Belongs to the FAM20 family.</text>
</comment>
<sequence length="70" mass="7807">MAVRYQLHSNTPNSLSNSLNRSLSADPLTPVLWQPHLDAVDRRLALVLQAVRLCVEKADDPSTVVVDDFH</sequence>
<proteinExistence type="inferred from homology"/>